<evidence type="ECO:0000256" key="1">
    <source>
        <dbReference type="SAM" id="MobiDB-lite"/>
    </source>
</evidence>
<gene>
    <name evidence="2" type="ORF">GCM10011374_05880</name>
</gene>
<reference evidence="2" key="1">
    <citation type="journal article" date="2014" name="Int. J. Syst. Evol. Microbiol.">
        <title>Complete genome sequence of Corynebacterium casei LMG S-19264T (=DSM 44701T), isolated from a smear-ripened cheese.</title>
        <authorList>
            <consortium name="US DOE Joint Genome Institute (JGI-PGF)"/>
            <person name="Walter F."/>
            <person name="Albersmeier A."/>
            <person name="Kalinowski J."/>
            <person name="Ruckert C."/>
        </authorList>
    </citation>
    <scope>NUCLEOTIDE SEQUENCE</scope>
    <source>
        <strain evidence="2">CGMCC 1.12187</strain>
    </source>
</reference>
<protein>
    <submittedName>
        <fullName evidence="2">Uncharacterized protein</fullName>
    </submittedName>
</protein>
<organism evidence="2 3">
    <name type="scientific">Kocuria dechangensis</name>
    <dbReference type="NCBI Taxonomy" id="1176249"/>
    <lineage>
        <taxon>Bacteria</taxon>
        <taxon>Bacillati</taxon>
        <taxon>Actinomycetota</taxon>
        <taxon>Actinomycetes</taxon>
        <taxon>Micrococcales</taxon>
        <taxon>Micrococcaceae</taxon>
        <taxon>Kocuria</taxon>
    </lineage>
</organism>
<proteinExistence type="predicted"/>
<reference evidence="2" key="2">
    <citation type="submission" date="2020-09" db="EMBL/GenBank/DDBJ databases">
        <authorList>
            <person name="Sun Q."/>
            <person name="Zhou Y."/>
        </authorList>
    </citation>
    <scope>NUCLEOTIDE SEQUENCE</scope>
    <source>
        <strain evidence="2">CGMCC 1.12187</strain>
    </source>
</reference>
<sequence>MDSVDSGRKLDWSLLETSEIFPKYGPPTPATASQATIISAGSSARNQRRRLGRGDGAGASDQGAGRVPAGAEEGMAGPFGAVVRRGAATAGGPRRGTWSRS</sequence>
<dbReference type="Proteomes" id="UP000638848">
    <property type="component" value="Unassembled WGS sequence"/>
</dbReference>
<evidence type="ECO:0000313" key="2">
    <source>
        <dbReference type="EMBL" id="GGG46372.1"/>
    </source>
</evidence>
<keyword evidence="3" id="KW-1185">Reference proteome</keyword>
<name>A0A917GHR1_9MICC</name>
<evidence type="ECO:0000313" key="3">
    <source>
        <dbReference type="Proteomes" id="UP000638848"/>
    </source>
</evidence>
<accession>A0A917GHR1</accession>
<dbReference type="EMBL" id="BMEQ01000002">
    <property type="protein sequence ID" value="GGG46372.1"/>
    <property type="molecule type" value="Genomic_DNA"/>
</dbReference>
<dbReference type="AlphaFoldDB" id="A0A917GHR1"/>
<feature type="region of interest" description="Disordered" evidence="1">
    <location>
        <begin position="40"/>
        <end position="73"/>
    </location>
</feature>
<comment type="caution">
    <text evidence="2">The sequence shown here is derived from an EMBL/GenBank/DDBJ whole genome shotgun (WGS) entry which is preliminary data.</text>
</comment>